<evidence type="ECO:0000313" key="2">
    <source>
        <dbReference type="Proteomes" id="UP000283644"/>
    </source>
</evidence>
<sequence length="70" mass="7807">MNLDEAIIEVIEYADARGFVIRVCAIAEPSRVLHALDFAEDLIDEPAQLGPWADCWEGLRRGLALVDPTR</sequence>
<dbReference type="EMBL" id="QXGH01000041">
    <property type="protein sequence ID" value="RHW23713.1"/>
    <property type="molecule type" value="Genomic_DNA"/>
</dbReference>
<comment type="caution">
    <text evidence="1">The sequence shown here is derived from an EMBL/GenBank/DDBJ whole genome shotgun (WGS) entry which is preliminary data.</text>
</comment>
<gene>
    <name evidence="1" type="ORF">D0Z08_28305</name>
</gene>
<dbReference type="AlphaFoldDB" id="A0A417XTN6"/>
<reference evidence="1 2" key="1">
    <citation type="submission" date="2018-09" db="EMBL/GenBank/DDBJ databases">
        <title>Genome sequencing of Nocardioides immobilis CCTCC AB 2017083 for comparison to Nocardioides silvaticus.</title>
        <authorList>
            <person name="Li C."/>
            <person name="Wang G."/>
        </authorList>
    </citation>
    <scope>NUCLEOTIDE SEQUENCE [LARGE SCALE GENOMIC DNA]</scope>
    <source>
        <strain evidence="1 2">CCTCC AB 2017083</strain>
    </source>
</reference>
<evidence type="ECO:0000313" key="1">
    <source>
        <dbReference type="EMBL" id="RHW23713.1"/>
    </source>
</evidence>
<name>A0A417XTN6_9ACTN</name>
<protein>
    <submittedName>
        <fullName evidence="1">Uncharacterized protein</fullName>
    </submittedName>
</protein>
<accession>A0A417XTN6</accession>
<keyword evidence="2" id="KW-1185">Reference proteome</keyword>
<dbReference type="Proteomes" id="UP000283644">
    <property type="component" value="Unassembled WGS sequence"/>
</dbReference>
<organism evidence="1 2">
    <name type="scientific">Nocardioides immobilis</name>
    <dbReference type="NCBI Taxonomy" id="2049295"/>
    <lineage>
        <taxon>Bacteria</taxon>
        <taxon>Bacillati</taxon>
        <taxon>Actinomycetota</taxon>
        <taxon>Actinomycetes</taxon>
        <taxon>Propionibacteriales</taxon>
        <taxon>Nocardioidaceae</taxon>
        <taxon>Nocardioides</taxon>
    </lineage>
</organism>
<proteinExistence type="predicted"/>